<evidence type="ECO:0000256" key="2">
    <source>
        <dbReference type="SAM" id="Phobius"/>
    </source>
</evidence>
<dbReference type="EMBL" id="MOAE01000034">
    <property type="protein sequence ID" value="OIN63107.1"/>
    <property type="molecule type" value="Genomic_DNA"/>
</dbReference>
<accession>A0A1S2VWK0</accession>
<comment type="caution">
    <text evidence="3">The sequence shown here is derived from an EMBL/GenBank/DDBJ whole genome shotgun (WGS) entry which is preliminary data.</text>
</comment>
<organism evidence="3 4">
    <name type="scientific">Bifidobacterium longum subsp. suis</name>
    <dbReference type="NCBI Taxonomy" id="1695"/>
    <lineage>
        <taxon>Bacteria</taxon>
        <taxon>Bacillati</taxon>
        <taxon>Actinomycetota</taxon>
        <taxon>Actinomycetes</taxon>
        <taxon>Bifidobacteriales</taxon>
        <taxon>Bifidobacteriaceae</taxon>
        <taxon>Bifidobacterium</taxon>
    </lineage>
</organism>
<reference evidence="3 4" key="1">
    <citation type="journal article" date="2016" name="BMC Microbiol.">
        <title>Fucosyllactose and L-fucose utilization of infant Bifidobacterium longum and Bifidobacterium kashiwanohense.</title>
        <authorList>
            <person name="Bunesova V."/>
            <person name="Lacroix C."/>
            <person name="Schwab C."/>
        </authorList>
    </citation>
    <scope>NUCLEOTIDE SEQUENCE [LARGE SCALE GENOMIC DNA]</scope>
    <source>
        <strain evidence="3 4">BSM11-5</strain>
    </source>
</reference>
<dbReference type="AlphaFoldDB" id="A0A1S2VWK0"/>
<feature type="transmembrane region" description="Helical" evidence="2">
    <location>
        <begin position="60"/>
        <end position="81"/>
    </location>
</feature>
<proteinExistence type="predicted"/>
<protein>
    <submittedName>
        <fullName evidence="3">Uncharacterized protein</fullName>
    </submittedName>
</protein>
<keyword evidence="2" id="KW-0472">Membrane</keyword>
<evidence type="ECO:0000256" key="1">
    <source>
        <dbReference type="SAM" id="MobiDB-lite"/>
    </source>
</evidence>
<evidence type="ECO:0000313" key="4">
    <source>
        <dbReference type="Proteomes" id="UP000181801"/>
    </source>
</evidence>
<keyword evidence="2" id="KW-1133">Transmembrane helix</keyword>
<evidence type="ECO:0000313" key="3">
    <source>
        <dbReference type="EMBL" id="OIN63107.1"/>
    </source>
</evidence>
<name>A0A1S2VWK0_BIFLN</name>
<keyword evidence="2" id="KW-0812">Transmembrane</keyword>
<feature type="region of interest" description="Disordered" evidence="1">
    <location>
        <begin position="86"/>
        <end position="117"/>
    </location>
</feature>
<dbReference type="Proteomes" id="UP000181801">
    <property type="component" value="Unassembled WGS sequence"/>
</dbReference>
<feature type="compositionally biased region" description="Acidic residues" evidence="1">
    <location>
        <begin position="108"/>
        <end position="117"/>
    </location>
</feature>
<gene>
    <name evidence="3" type="ORF">BFS26_07240</name>
</gene>
<sequence>MVTPVFDRTLGQTVDTKRDGDVVTISVTSADGLNTVEYKVTLVSGAVAMSKDLARTGADVALVMAAAGALVTAGVGLTLAARRRGKKTATEAVTETEVKNETATEAVTETEAENGNE</sequence>